<dbReference type="PANTHER" id="PTHR21027:SF1">
    <property type="entry name" value="TRNA-SPLICING ENDONUCLEASE SUBUNIT SEN54"/>
    <property type="match status" value="1"/>
</dbReference>
<keyword evidence="5" id="KW-1185">Reference proteome</keyword>
<evidence type="ECO:0000313" key="4">
    <source>
        <dbReference type="EMBL" id="QIW99668.1"/>
    </source>
</evidence>
<comment type="similarity">
    <text evidence="1">Belongs to the SEN54 family.</text>
</comment>
<proteinExistence type="inferred from homology"/>
<dbReference type="PANTHER" id="PTHR21027">
    <property type="entry name" value="TRNA-SPLICING ENDONUCLEASE SUBUNIT SEN54"/>
    <property type="match status" value="1"/>
</dbReference>
<evidence type="ECO:0000256" key="2">
    <source>
        <dbReference type="ARBA" id="ARBA00022694"/>
    </source>
</evidence>
<feature type="domain" description="tRNA-splicing endonuclease subunit Sen54 N-terminal" evidence="3">
    <location>
        <begin position="70"/>
        <end position="150"/>
    </location>
</feature>
<dbReference type="GO" id="GO:0000214">
    <property type="term" value="C:tRNA-intron endonuclease complex"/>
    <property type="evidence" value="ECO:0007669"/>
    <property type="project" value="TreeGrafter"/>
</dbReference>
<protein>
    <recommendedName>
        <fullName evidence="3">tRNA-splicing endonuclease subunit Sen54 N-terminal domain-containing protein</fullName>
    </recommendedName>
</protein>
<dbReference type="InterPro" id="IPR024337">
    <property type="entry name" value="tRNA_splic_suSen54"/>
</dbReference>
<reference evidence="4 5" key="1">
    <citation type="journal article" date="2016" name="Sci. Rep.">
        <title>Peltaster fructicola genome reveals evolution from an invasive phytopathogen to an ectophytic parasite.</title>
        <authorList>
            <person name="Xu C."/>
            <person name="Chen H."/>
            <person name="Gleason M.L."/>
            <person name="Xu J.R."/>
            <person name="Liu H."/>
            <person name="Zhang R."/>
            <person name="Sun G."/>
        </authorList>
    </citation>
    <scope>NUCLEOTIDE SEQUENCE [LARGE SCALE GENOMIC DNA]</scope>
    <source>
        <strain evidence="4 5">LNHT1506</strain>
    </source>
</reference>
<evidence type="ECO:0000313" key="5">
    <source>
        <dbReference type="Proteomes" id="UP000503462"/>
    </source>
</evidence>
<name>A0A6H0XYH2_9PEZI</name>
<gene>
    <name evidence="4" type="ORF">AMS68_005186</name>
</gene>
<dbReference type="OrthoDB" id="408683at2759"/>
<dbReference type="EMBL" id="CP051141">
    <property type="protein sequence ID" value="QIW99668.1"/>
    <property type="molecule type" value="Genomic_DNA"/>
</dbReference>
<organism evidence="4 5">
    <name type="scientific">Peltaster fructicola</name>
    <dbReference type="NCBI Taxonomy" id="286661"/>
    <lineage>
        <taxon>Eukaryota</taxon>
        <taxon>Fungi</taxon>
        <taxon>Dikarya</taxon>
        <taxon>Ascomycota</taxon>
        <taxon>Pezizomycotina</taxon>
        <taxon>Dothideomycetes</taxon>
        <taxon>Dothideomycetes incertae sedis</taxon>
        <taxon>Peltaster</taxon>
    </lineage>
</organism>
<accession>A0A6H0XYH2</accession>
<keyword evidence="2" id="KW-0819">tRNA processing</keyword>
<dbReference type="Pfam" id="PF12928">
    <property type="entry name" value="tRNA_int_end_N2"/>
    <property type="match status" value="1"/>
</dbReference>
<evidence type="ECO:0000259" key="3">
    <source>
        <dbReference type="Pfam" id="PF12928"/>
    </source>
</evidence>
<dbReference type="InterPro" id="IPR024336">
    <property type="entry name" value="tRNA_splic_suSen54_N"/>
</dbReference>
<sequence length="415" mass="46589">MADVDEDAPIRPNAVVDEDIDLSDETQDFRFLAAIGADGGKIPKRGEKDFEPHATALQSNTLAASRLAMHNALSVERYHNFKGHTIAIYHPETNMAYSQTPKGVWVSKMGQVLPADKDPLGNDELRGQRLWLQPEEALYLIERGTIDIRWPAQDESPDELGLSMSLQAAYSVFIGDEESHNGGLTFERYSVYTALRRVGYTVIRAPSWTETGLPLSAECFPPVVQPTWWTGLYPRLTWTRIWSTNSIDDQDAALVQPGLYRSYREVYRRLSLIPFYDPTLAIDIDSTSTSQPPFQVTYHVFKPNNTKYRKTLPGSPDFRIAVINARETPVPTMEQLARLMDTVPYAPPPDSPHFYAKLKHGYKNVILAVVDQGVTSYLRMSDAAFGKEKIFEREFKGAGGKRGGFKGGRGRGRGR</sequence>
<dbReference type="AlphaFoldDB" id="A0A6H0XYH2"/>
<evidence type="ECO:0000256" key="1">
    <source>
        <dbReference type="ARBA" id="ARBA00005736"/>
    </source>
</evidence>
<dbReference type="Proteomes" id="UP000503462">
    <property type="component" value="Chromosome 3"/>
</dbReference>
<dbReference type="GO" id="GO:0000379">
    <property type="term" value="P:tRNA-type intron splice site recognition and cleavage"/>
    <property type="evidence" value="ECO:0007669"/>
    <property type="project" value="TreeGrafter"/>
</dbReference>